<dbReference type="Proteomes" id="UP001165383">
    <property type="component" value="Unassembled WGS sequence"/>
</dbReference>
<accession>A0ABT0SAI2</accession>
<organism evidence="2 3">
    <name type="scientific">Sphingomonas brevis</name>
    <dbReference type="NCBI Taxonomy" id="2908206"/>
    <lineage>
        <taxon>Bacteria</taxon>
        <taxon>Pseudomonadati</taxon>
        <taxon>Pseudomonadota</taxon>
        <taxon>Alphaproteobacteria</taxon>
        <taxon>Sphingomonadales</taxon>
        <taxon>Sphingomonadaceae</taxon>
        <taxon>Sphingomonas</taxon>
    </lineage>
</organism>
<feature type="transmembrane region" description="Helical" evidence="1">
    <location>
        <begin position="114"/>
        <end position="137"/>
    </location>
</feature>
<dbReference type="RefSeq" id="WP_249915550.1">
    <property type="nucleotide sequence ID" value="NZ_JAMGBB010000001.1"/>
</dbReference>
<dbReference type="InterPro" id="IPR021279">
    <property type="entry name" value="DUF2721"/>
</dbReference>
<name>A0ABT0SAI2_9SPHN</name>
<keyword evidence="1" id="KW-0812">Transmembrane</keyword>
<evidence type="ECO:0000313" key="2">
    <source>
        <dbReference type="EMBL" id="MCL6741149.1"/>
    </source>
</evidence>
<dbReference type="EMBL" id="JAMGBB010000001">
    <property type="protein sequence ID" value="MCL6741149.1"/>
    <property type="molecule type" value="Genomic_DNA"/>
</dbReference>
<keyword evidence="1" id="KW-0472">Membrane</keyword>
<feature type="transmembrane region" description="Helical" evidence="1">
    <location>
        <begin position="82"/>
        <end position="108"/>
    </location>
</feature>
<gene>
    <name evidence="2" type="ORF">LZ518_08395</name>
</gene>
<evidence type="ECO:0000313" key="3">
    <source>
        <dbReference type="Proteomes" id="UP001165383"/>
    </source>
</evidence>
<dbReference type="Pfam" id="PF11026">
    <property type="entry name" value="DUF2721"/>
    <property type="match status" value="1"/>
</dbReference>
<feature type="transmembrane region" description="Helical" evidence="1">
    <location>
        <begin position="20"/>
        <end position="41"/>
    </location>
</feature>
<protein>
    <submittedName>
        <fullName evidence="2">DUF2721 domain-containing protein</fullName>
    </submittedName>
</protein>
<evidence type="ECO:0000256" key="1">
    <source>
        <dbReference type="SAM" id="Phobius"/>
    </source>
</evidence>
<comment type="caution">
    <text evidence="2">The sequence shown here is derived from an EMBL/GenBank/DDBJ whole genome shotgun (WGS) entry which is preliminary data.</text>
</comment>
<keyword evidence="3" id="KW-1185">Reference proteome</keyword>
<proteinExistence type="predicted"/>
<sequence>MDTSSILPHTPDLRYLAQIIQLAVAPVFLLAGLGAFLNVCAGRLARIVDRMRTLEPRILGSRGEEHDRLLGEVRLLDRRSRVVSTAIFTTVLAAVLISLVVVLLFMAFLTGYRYGTAIALLFIAAMICTGLGFAIFLHETRLGIRSIQVRAHILEHQADED</sequence>
<keyword evidence="1" id="KW-1133">Transmembrane helix</keyword>
<reference evidence="2" key="1">
    <citation type="submission" date="2022-05" db="EMBL/GenBank/DDBJ databases">
        <authorList>
            <person name="Jo J.-H."/>
            <person name="Im W.-T."/>
        </authorList>
    </citation>
    <scope>NUCLEOTIDE SEQUENCE</scope>
    <source>
        <strain evidence="2">RB56-2</strain>
    </source>
</reference>